<evidence type="ECO:0000256" key="2">
    <source>
        <dbReference type="ARBA" id="ARBA00023157"/>
    </source>
</evidence>
<keyword evidence="7" id="KW-1185">Reference proteome</keyword>
<dbReference type="InterPro" id="IPR025661">
    <property type="entry name" value="Pept_asp_AS"/>
</dbReference>
<dbReference type="SMART" id="SM00645">
    <property type="entry name" value="Pept_C1"/>
    <property type="match status" value="1"/>
</dbReference>
<feature type="domain" description="Cathepsin propeptide inhibitor" evidence="5">
    <location>
        <begin position="26"/>
        <end position="86"/>
    </location>
</feature>
<reference evidence="6 7" key="1">
    <citation type="journal article" date="2018" name="Genome Biol. Evol.">
        <title>Multiple Roots of Fruiting Body Formation in Amoebozoa.</title>
        <authorList>
            <person name="Hillmann F."/>
            <person name="Forbes G."/>
            <person name="Novohradska S."/>
            <person name="Ferling I."/>
            <person name="Riege K."/>
            <person name="Groth M."/>
            <person name="Westermann M."/>
            <person name="Marz M."/>
            <person name="Spaller T."/>
            <person name="Winckler T."/>
            <person name="Schaap P."/>
            <person name="Glockner G."/>
        </authorList>
    </citation>
    <scope>NUCLEOTIDE SEQUENCE [LARGE SCALE GENOMIC DNA]</scope>
    <source>
        <strain evidence="6 7">Jena</strain>
    </source>
</reference>
<comment type="caution">
    <text evidence="6">The sequence shown here is derived from an EMBL/GenBank/DDBJ whole genome shotgun (WGS) entry which is preliminary data.</text>
</comment>
<evidence type="ECO:0000256" key="1">
    <source>
        <dbReference type="ARBA" id="ARBA00008455"/>
    </source>
</evidence>
<evidence type="ECO:0000313" key="7">
    <source>
        <dbReference type="Proteomes" id="UP000241769"/>
    </source>
</evidence>
<dbReference type="GO" id="GO:0008234">
    <property type="term" value="F:cysteine-type peptidase activity"/>
    <property type="evidence" value="ECO:0007669"/>
    <property type="project" value="InterPro"/>
</dbReference>
<accession>A0A2P6NIE6</accession>
<dbReference type="SUPFAM" id="SSF54001">
    <property type="entry name" value="Cysteine proteinases"/>
    <property type="match status" value="1"/>
</dbReference>
<dbReference type="InterPro" id="IPR039417">
    <property type="entry name" value="Peptidase_C1A_papain-like"/>
</dbReference>
<keyword evidence="2" id="KW-1015">Disulfide bond</keyword>
<dbReference type="InterPro" id="IPR038765">
    <property type="entry name" value="Papain-like_cys_pep_sf"/>
</dbReference>
<protein>
    <submittedName>
        <fullName evidence="6">Uncharacterized protein</fullName>
    </submittedName>
</protein>
<evidence type="ECO:0000256" key="3">
    <source>
        <dbReference type="SAM" id="SignalP"/>
    </source>
</evidence>
<dbReference type="InParanoid" id="A0A2P6NIE6"/>
<dbReference type="InterPro" id="IPR000169">
    <property type="entry name" value="Pept_cys_AS"/>
</dbReference>
<dbReference type="PROSITE" id="PS00640">
    <property type="entry name" value="THIOL_PROTEASE_ASN"/>
    <property type="match status" value="1"/>
</dbReference>
<evidence type="ECO:0000259" key="5">
    <source>
        <dbReference type="SMART" id="SM00848"/>
    </source>
</evidence>
<dbReference type="OrthoDB" id="10259130at2759"/>
<evidence type="ECO:0000313" key="6">
    <source>
        <dbReference type="EMBL" id="PRP83730.1"/>
    </source>
</evidence>
<dbReference type="Gene3D" id="3.90.70.10">
    <property type="entry name" value="Cysteine proteinases"/>
    <property type="match status" value="1"/>
</dbReference>
<sequence length="331" mass="36611">MRWFALFLIGLTLSSAYNDEETKSHFRDHLKKYGKYYDNPVEYAKRLSIYAKHRAHQIMHNLKYKTGSVGWREELNEFADQASEEFLKRLGLAPGPPPNNTGNSIPASIFYQGQKVKRGLVDWRAKGKVGSVKDQKQCGSCWTFTASAVIETCVAIATGSVPDMSEQQFQDCLHTKRCSPGGGWPATALDFAQKQGQSFERDYPYQAHDGSCHSTNKTAHVGQRISGKGEDDLERMLQTGVVSVALDASTLQRYAGGVVDAPTSVIHNHAVTVVALINDCDGKAAQCWVVKNSWGPKWGEDGFFRIVKGKNSIGVANVLDTANFLVFELLE</sequence>
<comment type="similarity">
    <text evidence="1">Belongs to the peptidase C1 family.</text>
</comment>
<dbReference type="GO" id="GO:0006508">
    <property type="term" value="P:proteolysis"/>
    <property type="evidence" value="ECO:0007669"/>
    <property type="project" value="InterPro"/>
</dbReference>
<name>A0A2P6NIE6_9EUKA</name>
<proteinExistence type="inferred from homology"/>
<dbReference type="Proteomes" id="UP000241769">
    <property type="component" value="Unassembled WGS sequence"/>
</dbReference>
<evidence type="ECO:0000259" key="4">
    <source>
        <dbReference type="SMART" id="SM00645"/>
    </source>
</evidence>
<dbReference type="PROSITE" id="PS00139">
    <property type="entry name" value="THIOL_PROTEASE_CYS"/>
    <property type="match status" value="1"/>
</dbReference>
<feature type="domain" description="Peptidase C1A papain C-terminal" evidence="4">
    <location>
        <begin position="121"/>
        <end position="323"/>
    </location>
</feature>
<dbReference type="STRING" id="1890364.A0A2P6NIE6"/>
<dbReference type="AlphaFoldDB" id="A0A2P6NIE6"/>
<dbReference type="InterPro" id="IPR013201">
    <property type="entry name" value="Prot_inhib_I29"/>
</dbReference>
<dbReference type="Pfam" id="PF00112">
    <property type="entry name" value="Peptidase_C1"/>
    <property type="match status" value="1"/>
</dbReference>
<feature type="chain" id="PRO_5018550776" evidence="3">
    <location>
        <begin position="17"/>
        <end position="331"/>
    </location>
</feature>
<dbReference type="Pfam" id="PF08246">
    <property type="entry name" value="Inhibitor_I29"/>
    <property type="match status" value="1"/>
</dbReference>
<dbReference type="InterPro" id="IPR013128">
    <property type="entry name" value="Peptidase_C1A"/>
</dbReference>
<dbReference type="EMBL" id="MDYQ01000077">
    <property type="protein sequence ID" value="PRP83730.1"/>
    <property type="molecule type" value="Genomic_DNA"/>
</dbReference>
<feature type="signal peptide" evidence="3">
    <location>
        <begin position="1"/>
        <end position="16"/>
    </location>
</feature>
<dbReference type="InterPro" id="IPR000668">
    <property type="entry name" value="Peptidase_C1A_C"/>
</dbReference>
<dbReference type="SMART" id="SM00848">
    <property type="entry name" value="Inhibitor_I29"/>
    <property type="match status" value="1"/>
</dbReference>
<organism evidence="6 7">
    <name type="scientific">Planoprotostelium fungivorum</name>
    <dbReference type="NCBI Taxonomy" id="1890364"/>
    <lineage>
        <taxon>Eukaryota</taxon>
        <taxon>Amoebozoa</taxon>
        <taxon>Evosea</taxon>
        <taxon>Variosea</taxon>
        <taxon>Cavosteliida</taxon>
        <taxon>Cavosteliaceae</taxon>
        <taxon>Planoprotostelium</taxon>
    </lineage>
</organism>
<keyword evidence="3" id="KW-0732">Signal</keyword>
<gene>
    <name evidence="6" type="ORF">PROFUN_09062</name>
</gene>
<dbReference type="CDD" id="cd02248">
    <property type="entry name" value="Peptidase_C1A"/>
    <property type="match status" value="1"/>
</dbReference>
<dbReference type="PANTHER" id="PTHR12411">
    <property type="entry name" value="CYSTEINE PROTEASE FAMILY C1-RELATED"/>
    <property type="match status" value="1"/>
</dbReference>